<proteinExistence type="predicted"/>
<dbReference type="Proteomes" id="UP000316621">
    <property type="component" value="Chromosome 9"/>
</dbReference>
<organism evidence="2 3">
    <name type="scientific">Papaver somniferum</name>
    <name type="common">Opium poppy</name>
    <dbReference type="NCBI Taxonomy" id="3469"/>
    <lineage>
        <taxon>Eukaryota</taxon>
        <taxon>Viridiplantae</taxon>
        <taxon>Streptophyta</taxon>
        <taxon>Embryophyta</taxon>
        <taxon>Tracheophyta</taxon>
        <taxon>Spermatophyta</taxon>
        <taxon>Magnoliopsida</taxon>
        <taxon>Ranunculales</taxon>
        <taxon>Papaveraceae</taxon>
        <taxon>Papaveroideae</taxon>
        <taxon>Papaver</taxon>
    </lineage>
</organism>
<name>A0A4Y7KWV6_PAPSO</name>
<sequence length="127" mass="14615">MAARPRVTRSGRLNPDSKTWQVIDVPFNGDVVNQSLQTPNPYVVNQFFQTPANPPQMTPTRNSKKEKEAQEFPMCDIATMMVKRAKWIARGLQRNIEEENLQPELPAVNLTVPRYTGRIPSRYWIFG</sequence>
<evidence type="ECO:0000313" key="2">
    <source>
        <dbReference type="EMBL" id="RZC76405.1"/>
    </source>
</evidence>
<feature type="region of interest" description="Disordered" evidence="1">
    <location>
        <begin position="48"/>
        <end position="71"/>
    </location>
</feature>
<evidence type="ECO:0000313" key="3">
    <source>
        <dbReference type="Proteomes" id="UP000316621"/>
    </source>
</evidence>
<dbReference type="Gramene" id="RZC76405">
    <property type="protein sequence ID" value="RZC76405"/>
    <property type="gene ID" value="C5167_002592"/>
</dbReference>
<protein>
    <submittedName>
        <fullName evidence="2">Uncharacterized protein</fullName>
    </submittedName>
</protein>
<dbReference type="AlphaFoldDB" id="A0A4Y7KWV6"/>
<evidence type="ECO:0000256" key="1">
    <source>
        <dbReference type="SAM" id="MobiDB-lite"/>
    </source>
</evidence>
<keyword evidence="3" id="KW-1185">Reference proteome</keyword>
<dbReference type="EMBL" id="CM010723">
    <property type="protein sequence ID" value="RZC76405.1"/>
    <property type="molecule type" value="Genomic_DNA"/>
</dbReference>
<reference evidence="2 3" key="1">
    <citation type="journal article" date="2018" name="Science">
        <title>The opium poppy genome and morphinan production.</title>
        <authorList>
            <person name="Guo L."/>
            <person name="Winzer T."/>
            <person name="Yang X."/>
            <person name="Li Y."/>
            <person name="Ning Z."/>
            <person name="He Z."/>
            <person name="Teodor R."/>
            <person name="Lu Y."/>
            <person name="Bowser T.A."/>
            <person name="Graham I.A."/>
            <person name="Ye K."/>
        </authorList>
    </citation>
    <scope>NUCLEOTIDE SEQUENCE [LARGE SCALE GENOMIC DNA]</scope>
    <source>
        <strain evidence="3">cv. HN1</strain>
        <tissue evidence="2">Leaves</tissue>
    </source>
</reference>
<gene>
    <name evidence="2" type="ORF">C5167_002592</name>
</gene>
<accession>A0A4Y7KWV6</accession>